<protein>
    <recommendedName>
        <fullName evidence="3">C-type lectin domain-containing protein</fullName>
    </recommendedName>
</protein>
<gene>
    <name evidence="1" type="ORF">HYH03_013935</name>
</gene>
<evidence type="ECO:0000313" key="1">
    <source>
        <dbReference type="EMBL" id="KAG2487517.1"/>
    </source>
</evidence>
<accession>A0A835XMD2</accession>
<dbReference type="InterPro" id="IPR016187">
    <property type="entry name" value="CTDL_fold"/>
</dbReference>
<dbReference type="AlphaFoldDB" id="A0A835XMD2"/>
<sequence length="72" mass="8182">MPMAIAHATVDGIKYKLWDTNTDWLSARDFCQAKNMLLADFSSLSEYQAIWNSLILSWASLKTTTEEAPALW</sequence>
<organism evidence="1 2">
    <name type="scientific">Edaphochlamys debaryana</name>
    <dbReference type="NCBI Taxonomy" id="47281"/>
    <lineage>
        <taxon>Eukaryota</taxon>
        <taxon>Viridiplantae</taxon>
        <taxon>Chlorophyta</taxon>
        <taxon>core chlorophytes</taxon>
        <taxon>Chlorophyceae</taxon>
        <taxon>CS clade</taxon>
        <taxon>Chlamydomonadales</taxon>
        <taxon>Chlamydomonadales incertae sedis</taxon>
        <taxon>Edaphochlamys</taxon>
    </lineage>
</organism>
<evidence type="ECO:0008006" key="3">
    <source>
        <dbReference type="Google" id="ProtNLM"/>
    </source>
</evidence>
<proteinExistence type="predicted"/>
<evidence type="ECO:0000313" key="2">
    <source>
        <dbReference type="Proteomes" id="UP000612055"/>
    </source>
</evidence>
<reference evidence="1" key="1">
    <citation type="journal article" date="2020" name="bioRxiv">
        <title>Comparative genomics of Chlamydomonas.</title>
        <authorList>
            <person name="Craig R.J."/>
            <person name="Hasan A.R."/>
            <person name="Ness R.W."/>
            <person name="Keightley P.D."/>
        </authorList>
    </citation>
    <scope>NUCLEOTIDE SEQUENCE</scope>
    <source>
        <strain evidence="1">CCAP 11/70</strain>
    </source>
</reference>
<comment type="caution">
    <text evidence="1">The sequence shown here is derived from an EMBL/GenBank/DDBJ whole genome shotgun (WGS) entry which is preliminary data.</text>
</comment>
<dbReference type="Proteomes" id="UP000612055">
    <property type="component" value="Unassembled WGS sequence"/>
</dbReference>
<dbReference type="EMBL" id="JAEHOE010000096">
    <property type="protein sequence ID" value="KAG2487517.1"/>
    <property type="molecule type" value="Genomic_DNA"/>
</dbReference>
<dbReference type="SUPFAM" id="SSF56436">
    <property type="entry name" value="C-type lectin-like"/>
    <property type="match status" value="1"/>
</dbReference>
<keyword evidence="2" id="KW-1185">Reference proteome</keyword>
<name>A0A835XMD2_9CHLO</name>